<dbReference type="Proteomes" id="UP000230093">
    <property type="component" value="Unassembled WGS sequence"/>
</dbReference>
<evidence type="ECO:0000256" key="11">
    <source>
        <dbReference type="HAMAP-Rule" id="MF_00648"/>
    </source>
</evidence>
<keyword evidence="3 11" id="KW-0547">Nucleotide-binding</keyword>
<evidence type="ECO:0000256" key="6">
    <source>
        <dbReference type="ARBA" id="ARBA00023080"/>
    </source>
</evidence>
<dbReference type="PANTHER" id="PTHR34699:SF2">
    <property type="entry name" value="NON-CANONICAL PURINE NTP PHOSPHATASE_PRRC1 DOMAIN-CONTAINING PROTEIN"/>
    <property type="match status" value="1"/>
</dbReference>
<dbReference type="InterPro" id="IPR026533">
    <property type="entry name" value="NTPase/PRRC1"/>
</dbReference>
<dbReference type="SUPFAM" id="SSF52972">
    <property type="entry name" value="ITPase-like"/>
    <property type="match status" value="1"/>
</dbReference>
<organism evidence="13 14">
    <name type="scientific">Candidatus Beckwithbacteria bacterium CG10_big_fil_rev_8_21_14_0_10_34_10</name>
    <dbReference type="NCBI Taxonomy" id="1974495"/>
    <lineage>
        <taxon>Bacteria</taxon>
        <taxon>Candidatus Beckwithiibacteriota</taxon>
    </lineage>
</organism>
<comment type="caution">
    <text evidence="11">Lacks conserved residue(s) required for the propagation of feature annotation.</text>
</comment>
<dbReference type="Gene3D" id="3.90.950.10">
    <property type="match status" value="1"/>
</dbReference>
<comment type="subunit">
    <text evidence="11">Homodimer.</text>
</comment>
<reference evidence="14" key="1">
    <citation type="submission" date="2017-09" db="EMBL/GenBank/DDBJ databases">
        <title>Depth-based differentiation of microbial function through sediment-hosted aquifers and enrichment of novel symbionts in the deep terrestrial subsurface.</title>
        <authorList>
            <person name="Probst A.J."/>
            <person name="Ladd B."/>
            <person name="Jarett J.K."/>
            <person name="Geller-Mcgrath D.E."/>
            <person name="Sieber C.M.K."/>
            <person name="Emerson J.B."/>
            <person name="Anantharaman K."/>
            <person name="Thomas B.C."/>
            <person name="Malmstrom R."/>
            <person name="Stieglmeier M."/>
            <person name="Klingl A."/>
            <person name="Woyke T."/>
            <person name="Ryan C.M."/>
            <person name="Banfield J.F."/>
        </authorList>
    </citation>
    <scope>NUCLEOTIDE SEQUENCE [LARGE SCALE GENOMIC DNA]</scope>
</reference>
<dbReference type="NCBIfam" id="TIGR00258">
    <property type="entry name" value="inosine/xanthosine triphosphatase"/>
    <property type="match status" value="1"/>
</dbReference>
<evidence type="ECO:0000256" key="9">
    <source>
        <dbReference type="ARBA" id="ARBA00048781"/>
    </source>
</evidence>
<dbReference type="GO" id="GO:0103023">
    <property type="term" value="F:ITPase activity"/>
    <property type="evidence" value="ECO:0007669"/>
    <property type="project" value="UniProtKB-EC"/>
</dbReference>
<keyword evidence="6 11" id="KW-0546">Nucleotide metabolism</keyword>
<comment type="similarity">
    <text evidence="10 11">Belongs to the YjjX NTPase family.</text>
</comment>
<gene>
    <name evidence="13" type="ORF">COT75_04280</name>
</gene>
<dbReference type="InterPro" id="IPR002786">
    <property type="entry name" value="Non_canon_purine_NTPase"/>
</dbReference>
<dbReference type="PANTHER" id="PTHR34699">
    <property type="match status" value="1"/>
</dbReference>
<protein>
    <recommendedName>
        <fullName evidence="11">Probable inosine/xanthosine triphosphatase</fullName>
        <shortName evidence="11">ITPase/XTPase</shortName>
        <ecNumber evidence="11">3.6.1.73</ecNumber>
    </recommendedName>
    <alternativeName>
        <fullName evidence="11">Non-canonical purine NTP phosphatase</fullName>
    </alternativeName>
    <alternativeName>
        <fullName evidence="11">Non-standard purine NTP phosphatase</fullName>
    </alternativeName>
    <alternativeName>
        <fullName evidence="11">Nucleoside-triphosphate phosphatase</fullName>
        <shortName evidence="11">NTPase</shortName>
    </alternativeName>
</protein>
<sequence length="177" mass="19394">MKKKTLVIVGSKNPVKIKAGKIGFAKYFNNLEVKGLKLESEVSAQPLTLKETFKGALNRAKNGLKIKPQADFSLGLEGGMQKHSFGWTTFGVVVILSKNNKKGVSISSQLVLPEKMVEKVLKGKELGVVLSQKTGIKNINQKQGAFGFFTSNRVTRETSYINAIILALAPLIKKELY</sequence>
<feature type="binding site" evidence="11">
    <location>
        <position position="69"/>
    </location>
    <ligand>
        <name>Mg(2+)</name>
        <dbReference type="ChEBI" id="CHEBI:18420"/>
    </ligand>
</feature>
<comment type="cofactor">
    <cofactor evidence="11">
        <name>Mg(2+)</name>
        <dbReference type="ChEBI" id="CHEBI:18420"/>
    </cofactor>
    <cofactor evidence="11">
        <name>Mn(2+)</name>
        <dbReference type="ChEBI" id="CHEBI:29035"/>
    </cofactor>
    <text evidence="11">Binds 1 divalent metal cation per subunit; can use either Mg(2+) or Mn(2+).</text>
</comment>
<evidence type="ECO:0000256" key="8">
    <source>
        <dbReference type="ARBA" id="ARBA00048174"/>
    </source>
</evidence>
<keyword evidence="2 11" id="KW-0479">Metal-binding</keyword>
<keyword evidence="5 11" id="KW-0460">Magnesium</keyword>
<dbReference type="EC" id="3.6.1.73" evidence="11"/>
<evidence type="ECO:0000256" key="1">
    <source>
        <dbReference type="ARBA" id="ARBA00001936"/>
    </source>
</evidence>
<feature type="binding site" evidence="11">
    <location>
        <position position="39"/>
    </location>
    <ligand>
        <name>Mg(2+)</name>
        <dbReference type="ChEBI" id="CHEBI:18420"/>
    </ligand>
</feature>
<evidence type="ECO:0000256" key="4">
    <source>
        <dbReference type="ARBA" id="ARBA00022801"/>
    </source>
</evidence>
<name>A0A2H0W8H6_9BACT</name>
<keyword evidence="7 11" id="KW-0464">Manganese</keyword>
<evidence type="ECO:0000259" key="12">
    <source>
        <dbReference type="Pfam" id="PF01931"/>
    </source>
</evidence>
<evidence type="ECO:0000256" key="3">
    <source>
        <dbReference type="ARBA" id="ARBA00022741"/>
    </source>
</evidence>
<dbReference type="InterPro" id="IPR029001">
    <property type="entry name" value="ITPase-like_fam"/>
</dbReference>
<dbReference type="HAMAP" id="MF_00648">
    <property type="entry name" value="Non_canon_purine_NTPase_YjjX"/>
    <property type="match status" value="1"/>
</dbReference>
<dbReference type="EMBL" id="PEZT01000025">
    <property type="protein sequence ID" value="PIS08875.1"/>
    <property type="molecule type" value="Genomic_DNA"/>
</dbReference>
<evidence type="ECO:0000256" key="10">
    <source>
        <dbReference type="ARBA" id="ARBA00060855"/>
    </source>
</evidence>
<dbReference type="AlphaFoldDB" id="A0A2H0W8H6"/>
<evidence type="ECO:0000313" key="13">
    <source>
        <dbReference type="EMBL" id="PIS08875.1"/>
    </source>
</evidence>
<proteinExistence type="inferred from homology"/>
<dbReference type="FunFam" id="3.90.950.10:FF:000002">
    <property type="entry name" value="Inosine/xanthosine triphosphatase"/>
    <property type="match status" value="1"/>
</dbReference>
<dbReference type="InterPro" id="IPR050299">
    <property type="entry name" value="YjjX_NTPase"/>
</dbReference>
<evidence type="ECO:0000256" key="5">
    <source>
        <dbReference type="ARBA" id="ARBA00022842"/>
    </source>
</evidence>
<dbReference type="GO" id="GO:0006772">
    <property type="term" value="P:thiamine metabolic process"/>
    <property type="evidence" value="ECO:0007669"/>
    <property type="project" value="TreeGrafter"/>
</dbReference>
<dbReference type="GO" id="GO:0046872">
    <property type="term" value="F:metal ion binding"/>
    <property type="evidence" value="ECO:0007669"/>
    <property type="project" value="UniProtKB-KW"/>
</dbReference>
<dbReference type="GO" id="GO:0009117">
    <property type="term" value="P:nucleotide metabolic process"/>
    <property type="evidence" value="ECO:0007669"/>
    <property type="project" value="UniProtKB-KW"/>
</dbReference>
<accession>A0A2H0W8H6</accession>
<comment type="caution">
    <text evidence="13">The sequence shown here is derived from an EMBL/GenBank/DDBJ whole genome shotgun (WGS) entry which is preliminary data.</text>
</comment>
<comment type="catalytic activity">
    <reaction evidence="9 11">
        <text>XTP + H2O = XDP + phosphate + H(+)</text>
        <dbReference type="Rhea" id="RHEA:28406"/>
        <dbReference type="ChEBI" id="CHEBI:15377"/>
        <dbReference type="ChEBI" id="CHEBI:15378"/>
        <dbReference type="ChEBI" id="CHEBI:43474"/>
        <dbReference type="ChEBI" id="CHEBI:59884"/>
        <dbReference type="ChEBI" id="CHEBI:61314"/>
        <dbReference type="EC" id="3.6.1.73"/>
    </reaction>
</comment>
<dbReference type="Pfam" id="PF01931">
    <property type="entry name" value="NTPase_I-T"/>
    <property type="match status" value="1"/>
</dbReference>
<evidence type="ECO:0000256" key="7">
    <source>
        <dbReference type="ARBA" id="ARBA00023211"/>
    </source>
</evidence>
<comment type="catalytic activity">
    <reaction evidence="8 11">
        <text>ITP + H2O = IDP + phosphate + H(+)</text>
        <dbReference type="Rhea" id="RHEA:28330"/>
        <dbReference type="ChEBI" id="CHEBI:15377"/>
        <dbReference type="ChEBI" id="CHEBI:15378"/>
        <dbReference type="ChEBI" id="CHEBI:43474"/>
        <dbReference type="ChEBI" id="CHEBI:58280"/>
        <dbReference type="ChEBI" id="CHEBI:61402"/>
        <dbReference type="EC" id="3.6.1.73"/>
    </reaction>
</comment>
<keyword evidence="4 11" id="KW-0378">Hydrolase</keyword>
<comment type="function">
    <text evidence="11">Phosphatase that hydrolyzes non-canonical purine nucleotides such as XTP and ITP to their respective diphosphate derivatives. Probably excludes non-canonical purines from DNA/RNA precursor pool, thus preventing their incorporation into DNA/RNA and avoiding chromosomal lesions.</text>
</comment>
<feature type="domain" description="Non-canonical purine NTP phosphatase/PRRC1" evidence="12">
    <location>
        <begin position="10"/>
        <end position="172"/>
    </location>
</feature>
<comment type="cofactor">
    <cofactor evidence="1">
        <name>Mn(2+)</name>
        <dbReference type="ChEBI" id="CHEBI:29035"/>
    </cofactor>
</comment>
<dbReference type="GO" id="GO:0000166">
    <property type="term" value="F:nucleotide binding"/>
    <property type="evidence" value="ECO:0007669"/>
    <property type="project" value="UniProtKB-KW"/>
</dbReference>
<evidence type="ECO:0000313" key="14">
    <source>
        <dbReference type="Proteomes" id="UP000230093"/>
    </source>
</evidence>
<evidence type="ECO:0000256" key="2">
    <source>
        <dbReference type="ARBA" id="ARBA00022723"/>
    </source>
</evidence>